<dbReference type="PANTHER" id="PTHR43252">
    <property type="entry name" value="TRANSCRIPTIONAL REGULATOR YQJI"/>
    <property type="match status" value="1"/>
</dbReference>
<feature type="domain" description="Transcription regulator PadR N-terminal" evidence="1">
    <location>
        <begin position="16"/>
        <end position="89"/>
    </location>
</feature>
<dbReference type="RefSeq" id="WP_092369210.1">
    <property type="nucleotide sequence ID" value="NZ_CABJCG010000003.1"/>
</dbReference>
<gene>
    <name evidence="2" type="ORF">SAMN05216313_1314</name>
</gene>
<evidence type="ECO:0000259" key="1">
    <source>
        <dbReference type="Pfam" id="PF03551"/>
    </source>
</evidence>
<organism evidence="2 3">
    <name type="scientific">Enterocloster lavalensis</name>
    <dbReference type="NCBI Taxonomy" id="460384"/>
    <lineage>
        <taxon>Bacteria</taxon>
        <taxon>Bacillati</taxon>
        <taxon>Bacillota</taxon>
        <taxon>Clostridia</taxon>
        <taxon>Lachnospirales</taxon>
        <taxon>Lachnospiraceae</taxon>
        <taxon>Enterocloster</taxon>
    </lineage>
</organism>
<reference evidence="3" key="1">
    <citation type="submission" date="2016-10" db="EMBL/GenBank/DDBJ databases">
        <authorList>
            <person name="Varghese N."/>
            <person name="Submissions S."/>
        </authorList>
    </citation>
    <scope>NUCLEOTIDE SEQUENCE [LARGE SCALE GENOMIC DNA]</scope>
    <source>
        <strain evidence="3">NLAE-zl-G277</strain>
    </source>
</reference>
<keyword evidence="2" id="KW-0238">DNA-binding</keyword>
<dbReference type="Proteomes" id="UP000198508">
    <property type="component" value="Unassembled WGS sequence"/>
</dbReference>
<sequence length="113" mass="12927">MAEEKKSLSGNTSMLLLQLMSERDMYGYEIIETLRKRSENVFNLKAGTMYPLLHGLESKGLLQCYETESQGKVRRYYSITQKGRSVLAEKKEEWKTYSRAVDQVMGGALYGNA</sequence>
<evidence type="ECO:0000313" key="2">
    <source>
        <dbReference type="EMBL" id="SEU10319.1"/>
    </source>
</evidence>
<dbReference type="InterPro" id="IPR005149">
    <property type="entry name" value="Tscrpt_reg_PadR_N"/>
</dbReference>
<keyword evidence="3" id="KW-1185">Reference proteome</keyword>
<name>A0A1I0JJQ3_9FIRM</name>
<accession>A0A1I0JJQ3</accession>
<dbReference type="InterPro" id="IPR036388">
    <property type="entry name" value="WH-like_DNA-bd_sf"/>
</dbReference>
<dbReference type="PANTHER" id="PTHR43252:SF7">
    <property type="entry name" value="TRANSCRIPTIONAL REGULATOR YQJI"/>
    <property type="match status" value="1"/>
</dbReference>
<dbReference type="Pfam" id="PF03551">
    <property type="entry name" value="PadR"/>
    <property type="match status" value="1"/>
</dbReference>
<dbReference type="EMBL" id="FOIM01000031">
    <property type="protein sequence ID" value="SEU10319.1"/>
    <property type="molecule type" value="Genomic_DNA"/>
</dbReference>
<dbReference type="GO" id="GO:0003677">
    <property type="term" value="F:DNA binding"/>
    <property type="evidence" value="ECO:0007669"/>
    <property type="project" value="UniProtKB-KW"/>
</dbReference>
<proteinExistence type="predicted"/>
<evidence type="ECO:0000313" key="3">
    <source>
        <dbReference type="Proteomes" id="UP000198508"/>
    </source>
</evidence>
<dbReference type="GeneID" id="93280735"/>
<protein>
    <submittedName>
        <fullName evidence="2">DNA-binding transcriptional regulator, PadR family</fullName>
    </submittedName>
</protein>
<dbReference type="AlphaFoldDB" id="A0A1I0JJQ3"/>
<dbReference type="STRING" id="460384.SAMN05216313_1314"/>
<dbReference type="Gene3D" id="1.10.10.10">
    <property type="entry name" value="Winged helix-like DNA-binding domain superfamily/Winged helix DNA-binding domain"/>
    <property type="match status" value="1"/>
</dbReference>
<dbReference type="InterPro" id="IPR036390">
    <property type="entry name" value="WH_DNA-bd_sf"/>
</dbReference>
<dbReference type="SUPFAM" id="SSF46785">
    <property type="entry name" value="Winged helix' DNA-binding domain"/>
    <property type="match status" value="1"/>
</dbReference>